<dbReference type="InterPro" id="IPR013221">
    <property type="entry name" value="Mur_ligase_cen"/>
</dbReference>
<dbReference type="Pfam" id="PF02875">
    <property type="entry name" value="Mur_ligase_C"/>
    <property type="match status" value="1"/>
</dbReference>
<comment type="subcellular location">
    <subcellularLocation>
        <location evidence="1 7 8">Cytoplasm</location>
    </subcellularLocation>
</comment>
<comment type="pathway">
    <text evidence="2 7 8">Cell wall biogenesis; peptidoglycan biosynthesis.</text>
</comment>
<feature type="domain" description="Mur ligase central" evidence="10">
    <location>
        <begin position="105"/>
        <end position="279"/>
    </location>
</feature>
<dbReference type="GO" id="GO:0005737">
    <property type="term" value="C:cytoplasm"/>
    <property type="evidence" value="ECO:0007669"/>
    <property type="project" value="UniProtKB-SubCell"/>
</dbReference>
<evidence type="ECO:0000256" key="6">
    <source>
        <dbReference type="ARBA" id="ARBA00022840"/>
    </source>
</evidence>
<dbReference type="GO" id="GO:0008360">
    <property type="term" value="P:regulation of cell shape"/>
    <property type="evidence" value="ECO:0007669"/>
    <property type="project" value="UniProtKB-KW"/>
</dbReference>
<evidence type="ECO:0000256" key="4">
    <source>
        <dbReference type="ARBA" id="ARBA00022598"/>
    </source>
</evidence>
<dbReference type="HOGENOM" id="CLU_032540_1_0_6"/>
<comment type="function">
    <text evidence="7 8">Cell wall formation. Catalyzes the addition of glutamate to the nucleotide precursor UDP-N-acetylmuramoyl-L-alanine (UMA).</text>
</comment>
<dbReference type="Gene3D" id="3.90.190.20">
    <property type="entry name" value="Mur ligase, C-terminal domain"/>
    <property type="match status" value="1"/>
</dbReference>
<accession>W0DTN1</accession>
<proteinExistence type="inferred from homology"/>
<dbReference type="Gene3D" id="3.40.1190.10">
    <property type="entry name" value="Mur-like, catalytic domain"/>
    <property type="match status" value="1"/>
</dbReference>
<dbReference type="InterPro" id="IPR036565">
    <property type="entry name" value="Mur-like_cat_sf"/>
</dbReference>
<evidence type="ECO:0000256" key="2">
    <source>
        <dbReference type="ARBA" id="ARBA00004752"/>
    </source>
</evidence>
<dbReference type="GO" id="GO:0008764">
    <property type="term" value="F:UDP-N-acetylmuramoylalanine-D-glutamate ligase activity"/>
    <property type="evidence" value="ECO:0007669"/>
    <property type="project" value="UniProtKB-UniRule"/>
</dbReference>
<dbReference type="InterPro" id="IPR004101">
    <property type="entry name" value="Mur_ligase_C"/>
</dbReference>
<dbReference type="UniPathway" id="UPA00219"/>
<comment type="similarity">
    <text evidence="7">Belongs to the MurCDEF family.</text>
</comment>
<dbReference type="Gene3D" id="3.40.50.720">
    <property type="entry name" value="NAD(P)-binding Rossmann-like Domain"/>
    <property type="match status" value="1"/>
</dbReference>
<evidence type="ECO:0000256" key="3">
    <source>
        <dbReference type="ARBA" id="ARBA00022490"/>
    </source>
</evidence>
<dbReference type="Pfam" id="PF08245">
    <property type="entry name" value="Mur_ligase_M"/>
    <property type="match status" value="1"/>
</dbReference>
<organism evidence="11 12">
    <name type="scientific">Thiomicrospira aerophila AL3</name>
    <dbReference type="NCBI Taxonomy" id="717772"/>
    <lineage>
        <taxon>Bacteria</taxon>
        <taxon>Pseudomonadati</taxon>
        <taxon>Pseudomonadota</taxon>
        <taxon>Gammaproteobacteria</taxon>
        <taxon>Thiotrichales</taxon>
        <taxon>Piscirickettsiaceae</taxon>
        <taxon>Thiomicrospira</taxon>
    </lineage>
</organism>
<dbReference type="FunCoup" id="W0DTN1">
    <property type="interactions" value="482"/>
</dbReference>
<dbReference type="NCBIfam" id="TIGR01087">
    <property type="entry name" value="murD"/>
    <property type="match status" value="1"/>
</dbReference>
<keyword evidence="7 8" id="KW-0961">Cell wall biogenesis/degradation</keyword>
<dbReference type="STRING" id="717772.THIAE_08520"/>
<dbReference type="HAMAP" id="MF_00639">
    <property type="entry name" value="MurD"/>
    <property type="match status" value="1"/>
</dbReference>
<gene>
    <name evidence="7" type="primary">murD</name>
    <name evidence="11" type="ORF">THIAE_08520</name>
</gene>
<evidence type="ECO:0000313" key="12">
    <source>
        <dbReference type="Proteomes" id="UP000005380"/>
    </source>
</evidence>
<keyword evidence="12" id="KW-1185">Reference proteome</keyword>
<evidence type="ECO:0000256" key="1">
    <source>
        <dbReference type="ARBA" id="ARBA00004496"/>
    </source>
</evidence>
<dbReference type="SUPFAM" id="SSF53623">
    <property type="entry name" value="MurD-like peptide ligases, catalytic domain"/>
    <property type="match status" value="1"/>
</dbReference>
<evidence type="ECO:0000313" key="11">
    <source>
        <dbReference type="EMBL" id="AHF01792.1"/>
    </source>
</evidence>
<dbReference type="SUPFAM" id="SSF53244">
    <property type="entry name" value="MurD-like peptide ligases, peptide-binding domain"/>
    <property type="match status" value="1"/>
</dbReference>
<dbReference type="PANTHER" id="PTHR43692">
    <property type="entry name" value="UDP-N-ACETYLMURAMOYLALANINE--D-GLUTAMATE LIGASE"/>
    <property type="match status" value="1"/>
</dbReference>
<evidence type="ECO:0000256" key="7">
    <source>
        <dbReference type="HAMAP-Rule" id="MF_00639"/>
    </source>
</evidence>
<sequence>MYLVIGLGITGQSVLRYLTHNNEAILAYDTREALDITTLKQTYPDVQFATGSLPKSWLAKTTLVVISPGIDLRQPWLQVFRQKGIDIIGDIELFARAASAPIIGITGSNGKSTVTSLTASLLTAGGYKTGMGGNIGKAALDLLLEEQNYDVFVLELSSFQLDTTYSLHTCASTVLNICEDHLDRYDGMDAYIQSKNTIYQDTELAVMPLDEPTPFWVPNITPKQYFGLQPPRSARDWGIEVDLDGLSYLAQGEKRLMPVSELKLQAPHQLLNALASLALVQEFDIDDTIVQQVLRNFAGLPHRTEWVAQFNQITWINDSKGTNVGATLTAVKSMGSAIQPAKLVLLAGGDAKGADMAPLAQPLAEFARAAIVYGRDAAQLYQAWSAHLPCHHVQTLDEAVNLAASLAQAGDTVLLSPACASLDQFDNYQHRGRHFATCVTALENTTRG</sequence>
<dbReference type="Pfam" id="PF21799">
    <property type="entry name" value="MurD-like_N"/>
    <property type="match status" value="1"/>
</dbReference>
<dbReference type="Proteomes" id="UP000005380">
    <property type="component" value="Chromosome"/>
</dbReference>
<dbReference type="OrthoDB" id="9809796at2"/>
<evidence type="ECO:0000259" key="10">
    <source>
        <dbReference type="Pfam" id="PF08245"/>
    </source>
</evidence>
<dbReference type="EMBL" id="CP007030">
    <property type="protein sequence ID" value="AHF01792.1"/>
    <property type="molecule type" value="Genomic_DNA"/>
</dbReference>
<keyword evidence="7 8" id="KW-0131">Cell cycle</keyword>
<dbReference type="GO" id="GO:0005524">
    <property type="term" value="F:ATP binding"/>
    <property type="evidence" value="ECO:0007669"/>
    <property type="project" value="UniProtKB-UniRule"/>
</dbReference>
<dbReference type="AlphaFoldDB" id="W0DTN1"/>
<keyword evidence="7 8" id="KW-0573">Peptidoglycan synthesis</keyword>
<feature type="domain" description="Mur ligase C-terminal" evidence="9">
    <location>
        <begin position="302"/>
        <end position="419"/>
    </location>
</feature>
<dbReference type="PANTHER" id="PTHR43692:SF1">
    <property type="entry name" value="UDP-N-ACETYLMURAMOYLALANINE--D-GLUTAMATE LIGASE"/>
    <property type="match status" value="1"/>
</dbReference>
<keyword evidence="4 7" id="KW-0436">Ligase</keyword>
<keyword evidence="3 7" id="KW-0963">Cytoplasm</keyword>
<protein>
    <recommendedName>
        <fullName evidence="7 8">UDP-N-acetylmuramoylalanine--D-glutamate ligase</fullName>
        <ecNumber evidence="7 8">6.3.2.9</ecNumber>
    </recommendedName>
    <alternativeName>
        <fullName evidence="7">D-glutamic acid-adding enzyme</fullName>
    </alternativeName>
    <alternativeName>
        <fullName evidence="7">UDP-N-acetylmuramoyl-L-alanyl-D-glutamate synthetase</fullName>
    </alternativeName>
</protein>
<dbReference type="InterPro" id="IPR036615">
    <property type="entry name" value="Mur_ligase_C_dom_sf"/>
</dbReference>
<dbReference type="RefSeq" id="WP_006460979.1">
    <property type="nucleotide sequence ID" value="NZ_CP007030.1"/>
</dbReference>
<name>W0DTN1_9GAMM</name>
<dbReference type="GO" id="GO:0071555">
    <property type="term" value="P:cell wall organization"/>
    <property type="evidence" value="ECO:0007669"/>
    <property type="project" value="UniProtKB-KW"/>
</dbReference>
<evidence type="ECO:0000256" key="8">
    <source>
        <dbReference type="RuleBase" id="RU003664"/>
    </source>
</evidence>
<dbReference type="KEGG" id="tao:THIAE_08520"/>
<dbReference type="SUPFAM" id="SSF51984">
    <property type="entry name" value="MurCD N-terminal domain"/>
    <property type="match status" value="1"/>
</dbReference>
<dbReference type="InParanoid" id="W0DTN1"/>
<keyword evidence="7 8" id="KW-0133">Cell shape</keyword>
<evidence type="ECO:0000256" key="5">
    <source>
        <dbReference type="ARBA" id="ARBA00022741"/>
    </source>
</evidence>
<evidence type="ECO:0000259" key="9">
    <source>
        <dbReference type="Pfam" id="PF02875"/>
    </source>
</evidence>
<dbReference type="EC" id="6.3.2.9" evidence="7 8"/>
<dbReference type="GO" id="GO:0051301">
    <property type="term" value="P:cell division"/>
    <property type="evidence" value="ECO:0007669"/>
    <property type="project" value="UniProtKB-KW"/>
</dbReference>
<feature type="binding site" evidence="7">
    <location>
        <begin position="107"/>
        <end position="113"/>
    </location>
    <ligand>
        <name>ATP</name>
        <dbReference type="ChEBI" id="CHEBI:30616"/>
    </ligand>
</feature>
<keyword evidence="6 7" id="KW-0067">ATP-binding</keyword>
<keyword evidence="5 7" id="KW-0547">Nucleotide-binding</keyword>
<dbReference type="InterPro" id="IPR005762">
    <property type="entry name" value="MurD"/>
</dbReference>
<reference evidence="11 12" key="1">
    <citation type="submission" date="2013-12" db="EMBL/GenBank/DDBJ databases">
        <authorList>
            <consortium name="DOE Joint Genome Institute"/>
            <person name="Kappler U."/>
            <person name="Huntemann M."/>
            <person name="Han J."/>
            <person name="Chen A."/>
            <person name="Kyrpides N."/>
            <person name="Mavromatis K."/>
            <person name="Markowitz V."/>
            <person name="Palaniappan K."/>
            <person name="Ivanova N."/>
            <person name="Schaumberg A."/>
            <person name="Pati A."/>
            <person name="Liolios K."/>
            <person name="Nordberg H.P."/>
            <person name="Cantor M.N."/>
            <person name="Hua S.X."/>
            <person name="Woyke T."/>
        </authorList>
    </citation>
    <scope>NUCLEOTIDE SEQUENCE [LARGE SCALE GENOMIC DNA]</scope>
    <source>
        <strain evidence="12">AL2</strain>
    </source>
</reference>
<keyword evidence="7 8" id="KW-0132">Cell division</keyword>
<dbReference type="GO" id="GO:0009252">
    <property type="term" value="P:peptidoglycan biosynthetic process"/>
    <property type="evidence" value="ECO:0007669"/>
    <property type="project" value="UniProtKB-UniRule"/>
</dbReference>
<comment type="catalytic activity">
    <reaction evidence="7 8">
        <text>UDP-N-acetyl-alpha-D-muramoyl-L-alanine + D-glutamate + ATP = UDP-N-acetyl-alpha-D-muramoyl-L-alanyl-D-glutamate + ADP + phosphate + H(+)</text>
        <dbReference type="Rhea" id="RHEA:16429"/>
        <dbReference type="ChEBI" id="CHEBI:15378"/>
        <dbReference type="ChEBI" id="CHEBI:29986"/>
        <dbReference type="ChEBI" id="CHEBI:30616"/>
        <dbReference type="ChEBI" id="CHEBI:43474"/>
        <dbReference type="ChEBI" id="CHEBI:83898"/>
        <dbReference type="ChEBI" id="CHEBI:83900"/>
        <dbReference type="ChEBI" id="CHEBI:456216"/>
        <dbReference type="EC" id="6.3.2.9"/>
    </reaction>
</comment>
<dbReference type="eggNOG" id="COG0771">
    <property type="taxonomic scope" value="Bacteria"/>
</dbReference>